<organism evidence="2 3">
    <name type="scientific">Cucurbita argyrosperma subsp. sororia</name>
    <dbReference type="NCBI Taxonomy" id="37648"/>
    <lineage>
        <taxon>Eukaryota</taxon>
        <taxon>Viridiplantae</taxon>
        <taxon>Streptophyta</taxon>
        <taxon>Embryophyta</taxon>
        <taxon>Tracheophyta</taxon>
        <taxon>Spermatophyta</taxon>
        <taxon>Magnoliopsida</taxon>
        <taxon>eudicotyledons</taxon>
        <taxon>Gunneridae</taxon>
        <taxon>Pentapetalae</taxon>
        <taxon>rosids</taxon>
        <taxon>fabids</taxon>
        <taxon>Cucurbitales</taxon>
        <taxon>Cucurbitaceae</taxon>
        <taxon>Cucurbiteae</taxon>
        <taxon>Cucurbita</taxon>
    </lineage>
</organism>
<gene>
    <name evidence="2" type="ORF">SDJN03_12183</name>
</gene>
<proteinExistence type="predicted"/>
<evidence type="ECO:0000256" key="1">
    <source>
        <dbReference type="SAM" id="SignalP"/>
    </source>
</evidence>
<feature type="non-terminal residue" evidence="2">
    <location>
        <position position="1"/>
    </location>
</feature>
<evidence type="ECO:0008006" key="4">
    <source>
        <dbReference type="Google" id="ProtNLM"/>
    </source>
</evidence>
<comment type="caution">
    <text evidence="2">The sequence shown here is derived from an EMBL/GenBank/DDBJ whole genome shotgun (WGS) entry which is preliminary data.</text>
</comment>
<accession>A0AAV6NDJ9</accession>
<evidence type="ECO:0000313" key="3">
    <source>
        <dbReference type="Proteomes" id="UP000685013"/>
    </source>
</evidence>
<dbReference type="Proteomes" id="UP000685013">
    <property type="component" value="Chromosome 7"/>
</dbReference>
<keyword evidence="3" id="KW-1185">Reference proteome</keyword>
<keyword evidence="1" id="KW-0732">Signal</keyword>
<dbReference type="EMBL" id="JAGKQH010000007">
    <property type="protein sequence ID" value="KAG6595630.1"/>
    <property type="molecule type" value="Genomic_DNA"/>
</dbReference>
<name>A0AAV6NDJ9_9ROSI</name>
<protein>
    <recommendedName>
        <fullName evidence="4">Secreted protein</fullName>
    </recommendedName>
</protein>
<feature type="chain" id="PRO_5043786973" description="Secreted protein" evidence="1">
    <location>
        <begin position="19"/>
        <end position="117"/>
    </location>
</feature>
<evidence type="ECO:0000313" key="2">
    <source>
        <dbReference type="EMBL" id="KAG6595630.1"/>
    </source>
</evidence>
<sequence length="117" mass="13566">MLQLFFAVAFSAVPLTLYVPPIRSLNLFVETLEELLRDSAAHTLRVYPRFRQAFSRLFASIFRVSNSRLNCDFCLEIIRDDGFSFRFLSFFSDSVSDLFRALEFSNSLFPLCSRVSK</sequence>
<dbReference type="PANTHER" id="PTHR36616:SF5">
    <property type="entry name" value="DIS3-EXONUCLEASE-LIKE PROTEIN"/>
    <property type="match status" value="1"/>
</dbReference>
<reference evidence="2 3" key="1">
    <citation type="journal article" date="2021" name="Hortic Res">
        <title>The domestication of Cucurbita argyrosperma as revealed by the genome of its wild relative.</title>
        <authorList>
            <person name="Barrera-Redondo J."/>
            <person name="Sanchez-de la Vega G."/>
            <person name="Aguirre-Liguori J.A."/>
            <person name="Castellanos-Morales G."/>
            <person name="Gutierrez-Guerrero Y.T."/>
            <person name="Aguirre-Dugua X."/>
            <person name="Aguirre-Planter E."/>
            <person name="Tenaillon M.I."/>
            <person name="Lira-Saade R."/>
            <person name="Eguiarte L.E."/>
        </authorList>
    </citation>
    <scope>NUCLEOTIDE SEQUENCE [LARGE SCALE GENOMIC DNA]</scope>
    <source>
        <strain evidence="2">JBR-2021</strain>
    </source>
</reference>
<dbReference type="PANTHER" id="PTHR36616">
    <property type="entry name" value="BNAC07G32700D PROTEIN"/>
    <property type="match status" value="1"/>
</dbReference>
<feature type="signal peptide" evidence="1">
    <location>
        <begin position="1"/>
        <end position="18"/>
    </location>
</feature>
<dbReference type="AlphaFoldDB" id="A0AAV6NDJ9"/>